<dbReference type="InterPro" id="IPR028082">
    <property type="entry name" value="Peripla_BP_I"/>
</dbReference>
<keyword evidence="3" id="KW-0804">Transcription</keyword>
<dbReference type="Pfam" id="PF04397">
    <property type="entry name" value="LytTR"/>
    <property type="match status" value="1"/>
</dbReference>
<dbReference type="SMART" id="SM00850">
    <property type="entry name" value="LytTR"/>
    <property type="match status" value="1"/>
</dbReference>
<evidence type="ECO:0000256" key="1">
    <source>
        <dbReference type="ARBA" id="ARBA00023015"/>
    </source>
</evidence>
<accession>W7ULE7</accession>
<proteinExistence type="predicted"/>
<dbReference type="AlphaFoldDB" id="W7ULE7"/>
<evidence type="ECO:0000259" key="4">
    <source>
        <dbReference type="PROSITE" id="PS50930"/>
    </source>
</evidence>
<dbReference type="OrthoDB" id="56125at2"/>
<dbReference type="Proteomes" id="UP000019365">
    <property type="component" value="Unassembled WGS sequence"/>
</dbReference>
<evidence type="ECO:0000313" key="5">
    <source>
        <dbReference type="EMBL" id="EWM52419.1"/>
    </source>
</evidence>
<protein>
    <recommendedName>
        <fullName evidence="4">HTH LytTR-type domain-containing protein</fullName>
    </recommendedName>
</protein>
<reference evidence="5 6" key="1">
    <citation type="journal article" date="2014" name="PLoS ONE">
        <title>Rumen cellulosomics: divergent fiber-degrading strategies revealed by comparative genome-wide analysis of six ruminococcal strains.</title>
        <authorList>
            <person name="Dassa B."/>
            <person name="Borovok I."/>
            <person name="Ruimy-Israeli V."/>
            <person name="Lamed R."/>
            <person name="Flint H.J."/>
            <person name="Duncan S.H."/>
            <person name="Henrissat B."/>
            <person name="Coutinho P."/>
            <person name="Morrison M."/>
            <person name="Mosoni P."/>
            <person name="Yeoman C.J."/>
            <person name="White B.A."/>
            <person name="Bayer E.A."/>
        </authorList>
    </citation>
    <scope>NUCLEOTIDE SEQUENCE [LARGE SCALE GENOMIC DNA]</scope>
    <source>
        <strain evidence="5 6">007c</strain>
    </source>
</reference>
<comment type="caution">
    <text evidence="5">The sequence shown here is derived from an EMBL/GenBank/DDBJ whole genome shotgun (WGS) entry which is preliminary data.</text>
</comment>
<keyword evidence="1" id="KW-0805">Transcription regulation</keyword>
<feature type="domain" description="HTH LytTR-type" evidence="4">
    <location>
        <begin position="469"/>
        <end position="573"/>
    </location>
</feature>
<evidence type="ECO:0000256" key="3">
    <source>
        <dbReference type="ARBA" id="ARBA00023163"/>
    </source>
</evidence>
<dbReference type="InterPro" id="IPR007492">
    <property type="entry name" value="LytTR_DNA-bd_dom"/>
</dbReference>
<evidence type="ECO:0000256" key="2">
    <source>
        <dbReference type="ARBA" id="ARBA00023125"/>
    </source>
</evidence>
<dbReference type="CDD" id="cd06267">
    <property type="entry name" value="PBP1_LacI_sugar_binding-like"/>
    <property type="match status" value="1"/>
</dbReference>
<dbReference type="EMBL" id="ATAX01000036">
    <property type="protein sequence ID" value="EWM52419.1"/>
    <property type="molecule type" value="Genomic_DNA"/>
</dbReference>
<dbReference type="eggNOG" id="COG1609">
    <property type="taxonomic scope" value="Bacteria"/>
</dbReference>
<dbReference type="PATRIC" id="fig|1341157.4.peg.3192"/>
<evidence type="ECO:0000313" key="6">
    <source>
        <dbReference type="Proteomes" id="UP000019365"/>
    </source>
</evidence>
<dbReference type="GO" id="GO:0003700">
    <property type="term" value="F:DNA-binding transcription factor activity"/>
    <property type="evidence" value="ECO:0007669"/>
    <property type="project" value="TreeGrafter"/>
</dbReference>
<dbReference type="GO" id="GO:0000976">
    <property type="term" value="F:transcription cis-regulatory region binding"/>
    <property type="evidence" value="ECO:0007669"/>
    <property type="project" value="TreeGrafter"/>
</dbReference>
<sequence length="574" mass="65028">MTSSKTIAIIFSDFKNDYTDGYITGIQKQANKYGYRTFTFSMPQTSELYTGSEEWIYSLIDYERYDGVIFVKHSFSVHKNLIPQIEKSLCEHCRCPVVVIGRSSALPNNISLKSRMNFECVVEHLITEHGCRNLYCLGGEKSIADWRIDGFRAVLERHNIPCSEENLLYGGYWISGAEALAKDIAYGTVEKPDAVVCLNDEIAYALIKQLYFAGLRVPEDILVTGFNDSSYASNSAVSITTFTADTPFCGRRAVALLHSLITGAPEEELIQRKHSIITGESCGCGRSHPLNIRARLDELHKNEIANMEFRNSRFEEKLYKVNSIEELSLFIKNHRYLIRDQISVSINLMGYDDENAECIFLNDFMADGETTVFRAADIYPDIFTFGAVQNVHILPLVFDNNIYGFMAIGYDEPCTYTLHAKQFANRIAIGAEILKIRQQLKKPETMVSAAVPTNFVTHDIDTKKLSATIMVVNNGSITKVPLENILYFESGEKKVFAALKSGKYEIKQRLFELEEMLTEKNFFRISRSVIINMNKTVGYKNGFNRSLLAVLSNKEELLVSRTHGTSFKKKLLEC</sequence>
<organism evidence="5 6">
    <name type="scientific">Ruminococcus flavefaciens 007c</name>
    <dbReference type="NCBI Taxonomy" id="1341157"/>
    <lineage>
        <taxon>Bacteria</taxon>
        <taxon>Bacillati</taxon>
        <taxon>Bacillota</taxon>
        <taxon>Clostridia</taxon>
        <taxon>Eubacteriales</taxon>
        <taxon>Oscillospiraceae</taxon>
        <taxon>Ruminococcus</taxon>
    </lineage>
</organism>
<dbReference type="Gene3D" id="3.40.50.2300">
    <property type="match status" value="2"/>
</dbReference>
<dbReference type="eggNOG" id="COG3279">
    <property type="taxonomic scope" value="Bacteria"/>
</dbReference>
<dbReference type="PANTHER" id="PTHR30146:SF150">
    <property type="entry name" value="ARABINOSE METABOLISM TRANSCRIPTIONAL REPRESSOR"/>
    <property type="match status" value="1"/>
</dbReference>
<dbReference type="InterPro" id="IPR046335">
    <property type="entry name" value="LacI/GalR-like_sensor"/>
</dbReference>
<keyword evidence="6" id="KW-1185">Reference proteome</keyword>
<dbReference type="PANTHER" id="PTHR30146">
    <property type="entry name" value="LACI-RELATED TRANSCRIPTIONAL REPRESSOR"/>
    <property type="match status" value="1"/>
</dbReference>
<dbReference type="RefSeq" id="WP_037301529.1">
    <property type="nucleotide sequence ID" value="NZ_ATAX01000036.1"/>
</dbReference>
<gene>
    <name evidence="5" type="ORF">RF007C_13800</name>
</gene>
<dbReference type="Pfam" id="PF13377">
    <property type="entry name" value="Peripla_BP_3"/>
    <property type="match status" value="1"/>
</dbReference>
<dbReference type="Gene3D" id="2.40.50.1020">
    <property type="entry name" value="LytTr DNA-binding domain"/>
    <property type="match status" value="1"/>
</dbReference>
<name>W7ULE7_RUMFL</name>
<keyword evidence="2" id="KW-0238">DNA-binding</keyword>
<dbReference type="SUPFAM" id="SSF53822">
    <property type="entry name" value="Periplasmic binding protein-like I"/>
    <property type="match status" value="1"/>
</dbReference>
<dbReference type="PROSITE" id="PS50930">
    <property type="entry name" value="HTH_LYTTR"/>
    <property type="match status" value="1"/>
</dbReference>